<reference evidence="1" key="1">
    <citation type="submission" date="2023-07" db="EMBL/GenBank/DDBJ databases">
        <title>draft genome sequence of fig (Ficus carica).</title>
        <authorList>
            <person name="Takahashi T."/>
            <person name="Nishimura K."/>
        </authorList>
    </citation>
    <scope>NUCLEOTIDE SEQUENCE</scope>
</reference>
<dbReference type="AlphaFoldDB" id="A0AA88J057"/>
<dbReference type="EMBL" id="BTGU01000076">
    <property type="protein sequence ID" value="GMN58267.1"/>
    <property type="molecule type" value="Genomic_DNA"/>
</dbReference>
<dbReference type="Proteomes" id="UP001187192">
    <property type="component" value="Unassembled WGS sequence"/>
</dbReference>
<proteinExistence type="predicted"/>
<name>A0AA88J057_FICCA</name>
<evidence type="ECO:0000313" key="1">
    <source>
        <dbReference type="EMBL" id="GMN58267.1"/>
    </source>
</evidence>
<comment type="caution">
    <text evidence="1">The sequence shown here is derived from an EMBL/GenBank/DDBJ whole genome shotgun (WGS) entry which is preliminary data.</text>
</comment>
<evidence type="ECO:0000313" key="2">
    <source>
        <dbReference type="Proteomes" id="UP001187192"/>
    </source>
</evidence>
<gene>
    <name evidence="1" type="ORF">TIFTF001_027377</name>
</gene>
<protein>
    <submittedName>
        <fullName evidence="1">Uncharacterized protein</fullName>
    </submittedName>
</protein>
<organism evidence="1 2">
    <name type="scientific">Ficus carica</name>
    <name type="common">Common fig</name>
    <dbReference type="NCBI Taxonomy" id="3494"/>
    <lineage>
        <taxon>Eukaryota</taxon>
        <taxon>Viridiplantae</taxon>
        <taxon>Streptophyta</taxon>
        <taxon>Embryophyta</taxon>
        <taxon>Tracheophyta</taxon>
        <taxon>Spermatophyta</taxon>
        <taxon>Magnoliopsida</taxon>
        <taxon>eudicotyledons</taxon>
        <taxon>Gunneridae</taxon>
        <taxon>Pentapetalae</taxon>
        <taxon>rosids</taxon>
        <taxon>fabids</taxon>
        <taxon>Rosales</taxon>
        <taxon>Moraceae</taxon>
        <taxon>Ficeae</taxon>
        <taxon>Ficus</taxon>
    </lineage>
</organism>
<keyword evidence="2" id="KW-1185">Reference proteome</keyword>
<sequence>MSNFPHDQSRPCRSEKIVTIATLMPSSTVHNSARIVSRLTGLLLRLADPKSHGECRQLHLVSCLAVPPPGSETRG</sequence>
<accession>A0AA88J057</accession>